<keyword evidence="2" id="KW-1185">Reference proteome</keyword>
<dbReference type="EMBL" id="FOXD01000011">
    <property type="protein sequence ID" value="SFP83741.1"/>
    <property type="molecule type" value="Genomic_DNA"/>
</dbReference>
<gene>
    <name evidence="1" type="ORF">SAMN05518683_1112</name>
</gene>
<dbReference type="AlphaFoldDB" id="A0A1I5TLJ1"/>
<evidence type="ECO:0000313" key="2">
    <source>
        <dbReference type="Proteomes" id="UP000198892"/>
    </source>
</evidence>
<dbReference type="Proteomes" id="UP000198892">
    <property type="component" value="Unassembled WGS sequence"/>
</dbReference>
<accession>A0A1I5TLJ1</accession>
<name>A0A1I5TLJ1_9BACI</name>
<proteinExistence type="predicted"/>
<reference evidence="2" key="1">
    <citation type="submission" date="2016-10" db="EMBL/GenBank/DDBJ databases">
        <authorList>
            <person name="Varghese N."/>
            <person name="Submissions S."/>
        </authorList>
    </citation>
    <scope>NUCLEOTIDE SEQUENCE [LARGE SCALE GENOMIC DNA]</scope>
    <source>
        <strain evidence="2">S7</strain>
    </source>
</reference>
<evidence type="ECO:0000313" key="1">
    <source>
        <dbReference type="EMBL" id="SFP83741.1"/>
    </source>
</evidence>
<organism evidence="1 2">
    <name type="scientific">Salibacterium halotolerans</name>
    <dbReference type="NCBI Taxonomy" id="1884432"/>
    <lineage>
        <taxon>Bacteria</taxon>
        <taxon>Bacillati</taxon>
        <taxon>Bacillota</taxon>
        <taxon>Bacilli</taxon>
        <taxon>Bacillales</taxon>
        <taxon>Bacillaceae</taxon>
    </lineage>
</organism>
<sequence length="49" mass="5373">MPAEINGHYLSVPVILVSPEPTSMDTVYTARWCSVRGPAPARNNRSSMI</sequence>
<protein>
    <submittedName>
        <fullName evidence="1">Uncharacterized protein</fullName>
    </submittedName>
</protein>